<proteinExistence type="predicted"/>
<name>A0A557SYK2_9ARCH</name>
<protein>
    <submittedName>
        <fullName evidence="1">Uncharacterized protein</fullName>
    </submittedName>
</protein>
<reference evidence="1 2" key="1">
    <citation type="journal article" date="2019" name="Front. Microbiol.">
        <title>Ammonia Oxidation by the Arctic Terrestrial Thaumarchaeote Candidatus Nitrosocosmicus arcticus Is Stimulated by Increasing Temperatures.</title>
        <authorList>
            <person name="Alves R.J.E."/>
            <person name="Kerou M."/>
            <person name="Zappe A."/>
            <person name="Bittner R."/>
            <person name="Abby S.S."/>
            <person name="Schmidt H.A."/>
            <person name="Pfeifer K."/>
            <person name="Schleper C."/>
        </authorList>
    </citation>
    <scope>NUCLEOTIDE SEQUENCE [LARGE SCALE GENOMIC DNA]</scope>
    <source>
        <strain evidence="1 2">Kfb</strain>
    </source>
</reference>
<accession>A0A557SYK2</accession>
<organism evidence="1 2">
    <name type="scientific">Candidatus Nitrosocosmicus arcticus</name>
    <dbReference type="NCBI Taxonomy" id="2035267"/>
    <lineage>
        <taxon>Archaea</taxon>
        <taxon>Nitrososphaerota</taxon>
        <taxon>Nitrososphaeria</taxon>
        <taxon>Nitrososphaerales</taxon>
        <taxon>Nitrososphaeraceae</taxon>
        <taxon>Candidatus Nitrosocosmicus</taxon>
    </lineage>
</organism>
<dbReference type="AlphaFoldDB" id="A0A557SYK2"/>
<gene>
    <name evidence="1" type="ORF">NARC_10090</name>
</gene>
<dbReference type="EMBL" id="VOAH01000001">
    <property type="protein sequence ID" value="TVP41684.1"/>
    <property type="molecule type" value="Genomic_DNA"/>
</dbReference>
<dbReference type="Proteomes" id="UP000315289">
    <property type="component" value="Unassembled WGS sequence"/>
</dbReference>
<evidence type="ECO:0000313" key="2">
    <source>
        <dbReference type="Proteomes" id="UP000315289"/>
    </source>
</evidence>
<sequence>MFAEAHNIYKDLLVAMNISLRFEYQSDSGQQLQTHLKL</sequence>
<evidence type="ECO:0000313" key="1">
    <source>
        <dbReference type="EMBL" id="TVP41684.1"/>
    </source>
</evidence>
<comment type="caution">
    <text evidence="1">The sequence shown here is derived from an EMBL/GenBank/DDBJ whole genome shotgun (WGS) entry which is preliminary data.</text>
</comment>
<keyword evidence="2" id="KW-1185">Reference proteome</keyword>